<protein>
    <submittedName>
        <fullName evidence="2">Uncharacterized protein</fullName>
    </submittedName>
</protein>
<evidence type="ECO:0000313" key="2">
    <source>
        <dbReference type="EMBL" id="CAF4156356.1"/>
    </source>
</evidence>
<comment type="caution">
    <text evidence="2">The sequence shown here is derived from an EMBL/GenBank/DDBJ whole genome shotgun (WGS) entry which is preliminary data.</text>
</comment>
<dbReference type="EMBL" id="CAJOBH010010351">
    <property type="protein sequence ID" value="CAF4156356.1"/>
    <property type="molecule type" value="Genomic_DNA"/>
</dbReference>
<gene>
    <name evidence="2" type="ORF">BYL167_LOCUS21793</name>
</gene>
<feature type="non-terminal residue" evidence="2">
    <location>
        <position position="1"/>
    </location>
</feature>
<evidence type="ECO:0000256" key="1">
    <source>
        <dbReference type="SAM" id="MobiDB-lite"/>
    </source>
</evidence>
<sequence>HIENERDIEKLDIKTNQQRATRSIIGGGGGGSVSRPNKQEKN</sequence>
<evidence type="ECO:0000313" key="3">
    <source>
        <dbReference type="Proteomes" id="UP000681967"/>
    </source>
</evidence>
<feature type="compositionally biased region" description="Basic and acidic residues" evidence="1">
    <location>
        <begin position="1"/>
        <end position="13"/>
    </location>
</feature>
<feature type="region of interest" description="Disordered" evidence="1">
    <location>
        <begin position="1"/>
        <end position="42"/>
    </location>
</feature>
<organism evidence="2 3">
    <name type="scientific">Rotaria magnacalcarata</name>
    <dbReference type="NCBI Taxonomy" id="392030"/>
    <lineage>
        <taxon>Eukaryota</taxon>
        <taxon>Metazoa</taxon>
        <taxon>Spiralia</taxon>
        <taxon>Gnathifera</taxon>
        <taxon>Rotifera</taxon>
        <taxon>Eurotatoria</taxon>
        <taxon>Bdelloidea</taxon>
        <taxon>Philodinida</taxon>
        <taxon>Philodinidae</taxon>
        <taxon>Rotaria</taxon>
    </lineage>
</organism>
<dbReference type="Proteomes" id="UP000681967">
    <property type="component" value="Unassembled WGS sequence"/>
</dbReference>
<proteinExistence type="predicted"/>
<reference evidence="2" key="1">
    <citation type="submission" date="2021-02" db="EMBL/GenBank/DDBJ databases">
        <authorList>
            <person name="Nowell W R."/>
        </authorList>
    </citation>
    <scope>NUCLEOTIDE SEQUENCE</scope>
</reference>
<dbReference type="AlphaFoldDB" id="A0A8S2RD65"/>
<name>A0A8S2RD65_9BILA</name>
<accession>A0A8S2RD65</accession>